<reference evidence="2 3" key="1">
    <citation type="submission" date="2018-08" db="EMBL/GenBank/DDBJ databases">
        <title>Recombination of ecologically and evolutionarily significant loci maintains genetic cohesion in the Pseudomonas syringae species complex.</title>
        <authorList>
            <person name="Dillon M."/>
            <person name="Thakur S."/>
            <person name="Almeida R.N.D."/>
            <person name="Weir B.S."/>
            <person name="Guttman D.S."/>
        </authorList>
    </citation>
    <scope>NUCLEOTIDE SEQUENCE [LARGE SCALE GENOMIC DNA]</scope>
    <source>
        <strain evidence="2 3">ICMP 5019</strain>
    </source>
</reference>
<evidence type="ECO:0000313" key="2">
    <source>
        <dbReference type="EMBL" id="RMR98003.1"/>
    </source>
</evidence>
<feature type="transmembrane region" description="Helical" evidence="1">
    <location>
        <begin position="87"/>
        <end position="108"/>
    </location>
</feature>
<sequence>MQRDEKMLMFRKYSPRFETLGEVVAKRYAKKLVGPGRLAYILLAFPLAQWMAIAAGVALGLVVYAVGGNYRRHESEFSAQIPILRRLWLLKPAARFLIASTIMLGIAIGQTHWQGVRYALHEARQWGEILLSLANVMFS</sequence>
<comment type="caution">
    <text evidence="2">The sequence shown here is derived from an EMBL/GenBank/DDBJ whole genome shotgun (WGS) entry which is preliminary data.</text>
</comment>
<proteinExistence type="predicted"/>
<organism evidence="2 3">
    <name type="scientific">Pseudomonas coronafaciens pv. garcae</name>
    <dbReference type="NCBI Taxonomy" id="251653"/>
    <lineage>
        <taxon>Bacteria</taxon>
        <taxon>Pseudomonadati</taxon>
        <taxon>Pseudomonadota</taxon>
        <taxon>Gammaproteobacteria</taxon>
        <taxon>Pseudomonadales</taxon>
        <taxon>Pseudomonadaceae</taxon>
        <taxon>Pseudomonas</taxon>
        <taxon>Pseudomonas coronafaciens</taxon>
    </lineage>
</organism>
<dbReference type="AlphaFoldDB" id="A0AB37QLQ3"/>
<name>A0AB37QLQ3_9PSED</name>
<gene>
    <name evidence="2" type="ORF">ALP74_101576</name>
</gene>
<keyword evidence="1" id="KW-0812">Transmembrane</keyword>
<dbReference type="EMBL" id="RBSH01000231">
    <property type="protein sequence ID" value="RMR98003.1"/>
    <property type="molecule type" value="Genomic_DNA"/>
</dbReference>
<dbReference type="Proteomes" id="UP000272613">
    <property type="component" value="Unassembled WGS sequence"/>
</dbReference>
<accession>A0AB37QLQ3</accession>
<protein>
    <submittedName>
        <fullName evidence="2">Uncharacterized protein</fullName>
    </submittedName>
</protein>
<keyword evidence="1" id="KW-0472">Membrane</keyword>
<feature type="transmembrane region" description="Helical" evidence="1">
    <location>
        <begin position="38"/>
        <end position="66"/>
    </location>
</feature>
<keyword evidence="1" id="KW-1133">Transmembrane helix</keyword>
<evidence type="ECO:0000313" key="3">
    <source>
        <dbReference type="Proteomes" id="UP000272613"/>
    </source>
</evidence>
<evidence type="ECO:0000256" key="1">
    <source>
        <dbReference type="SAM" id="Phobius"/>
    </source>
</evidence>